<comment type="caution">
    <text evidence="2">The sequence shown here is derived from an EMBL/GenBank/DDBJ whole genome shotgun (WGS) entry which is preliminary data.</text>
</comment>
<evidence type="ECO:0000313" key="2">
    <source>
        <dbReference type="EMBL" id="MFC5409811.1"/>
    </source>
</evidence>
<accession>A0ABW0I8D9</accession>
<gene>
    <name evidence="2" type="ORF">ACFPMF_10865</name>
</gene>
<dbReference type="Proteomes" id="UP001596106">
    <property type="component" value="Unassembled WGS sequence"/>
</dbReference>
<dbReference type="EMBL" id="JBHSMA010000002">
    <property type="protein sequence ID" value="MFC5409811.1"/>
    <property type="molecule type" value="Genomic_DNA"/>
</dbReference>
<feature type="compositionally biased region" description="Basic and acidic residues" evidence="1">
    <location>
        <begin position="1"/>
        <end position="21"/>
    </location>
</feature>
<protein>
    <recommendedName>
        <fullName evidence="4">Nucleotide exchange factor GrpE</fullName>
    </recommendedName>
</protein>
<evidence type="ECO:0000256" key="1">
    <source>
        <dbReference type="SAM" id="MobiDB-lite"/>
    </source>
</evidence>
<organism evidence="2 3">
    <name type="scientific">Larkinella bovis</name>
    <dbReference type="NCBI Taxonomy" id="683041"/>
    <lineage>
        <taxon>Bacteria</taxon>
        <taxon>Pseudomonadati</taxon>
        <taxon>Bacteroidota</taxon>
        <taxon>Cytophagia</taxon>
        <taxon>Cytophagales</taxon>
        <taxon>Spirosomataceae</taxon>
        <taxon>Larkinella</taxon>
    </lineage>
</organism>
<dbReference type="RefSeq" id="WP_379844355.1">
    <property type="nucleotide sequence ID" value="NZ_JBHSMA010000002.1"/>
</dbReference>
<keyword evidence="3" id="KW-1185">Reference proteome</keyword>
<reference evidence="3" key="1">
    <citation type="journal article" date="2019" name="Int. J. Syst. Evol. Microbiol.">
        <title>The Global Catalogue of Microorganisms (GCM) 10K type strain sequencing project: providing services to taxonomists for standard genome sequencing and annotation.</title>
        <authorList>
            <consortium name="The Broad Institute Genomics Platform"/>
            <consortium name="The Broad Institute Genome Sequencing Center for Infectious Disease"/>
            <person name="Wu L."/>
            <person name="Ma J."/>
        </authorList>
    </citation>
    <scope>NUCLEOTIDE SEQUENCE [LARGE SCALE GENOMIC DNA]</scope>
    <source>
        <strain evidence="3">CCUG 55250</strain>
    </source>
</reference>
<proteinExistence type="predicted"/>
<feature type="region of interest" description="Disordered" evidence="1">
    <location>
        <begin position="1"/>
        <end position="50"/>
    </location>
</feature>
<evidence type="ECO:0008006" key="4">
    <source>
        <dbReference type="Google" id="ProtNLM"/>
    </source>
</evidence>
<evidence type="ECO:0000313" key="3">
    <source>
        <dbReference type="Proteomes" id="UP001596106"/>
    </source>
</evidence>
<sequence>MEPKENKPSDQEPAETYHDQDSEPPAESAQANRMTEEHRAPNDPAEGPRE</sequence>
<name>A0ABW0I8D9_9BACT</name>
<feature type="compositionally biased region" description="Basic and acidic residues" evidence="1">
    <location>
        <begin position="34"/>
        <end position="50"/>
    </location>
</feature>